<dbReference type="AlphaFoldDB" id="A0AAP9GFE4"/>
<dbReference type="Proteomes" id="UP000390336">
    <property type="component" value="Chromosome 2"/>
</dbReference>
<organism evidence="1 2">
    <name type="scientific">Vibrio owensii</name>
    <dbReference type="NCBI Taxonomy" id="696485"/>
    <lineage>
        <taxon>Bacteria</taxon>
        <taxon>Pseudomonadati</taxon>
        <taxon>Pseudomonadota</taxon>
        <taxon>Gammaproteobacteria</taxon>
        <taxon>Vibrionales</taxon>
        <taxon>Vibrionaceae</taxon>
        <taxon>Vibrio</taxon>
    </lineage>
</organism>
<name>A0AAP9GFE4_9VIBR</name>
<dbReference type="RefSeq" id="WP_054823375.1">
    <property type="nucleotide sequence ID" value="NZ_CP045860.1"/>
</dbReference>
<gene>
    <name evidence="1" type="ORF">APZ19_19040</name>
</gene>
<proteinExistence type="predicted"/>
<sequence>MTFKKTEENAYKLAEIAKHGASVLININSVENGKADVEIVFSPAGELRDSNDMPLGEQAINALAKSLTEIVKSRFSDMHGEATNLAAIANPELIEPLTGKTKEEFVQSGDFIPNLMGALITALGATNQAECDCEDCCKRREAQEAFSKLNEGEGNSPEPKNDTTD</sequence>
<reference evidence="1 2" key="1">
    <citation type="journal article" date="2015" name="Genome Announc.">
        <title>Draft Genome Sequence of Vibrio owensii Strain SH-14, Which Causes Shrimp Acute Hepatopancreatic Necrosis Disease.</title>
        <authorList>
            <person name="Liu L."/>
            <person name="Xiao J."/>
            <person name="Xia X."/>
            <person name="Pan Y."/>
            <person name="Yan S."/>
            <person name="Wang Y."/>
        </authorList>
    </citation>
    <scope>NUCLEOTIDE SEQUENCE [LARGE SCALE GENOMIC DNA]</scope>
    <source>
        <strain evidence="1 2">SH14</strain>
    </source>
</reference>
<accession>A0AAP9GFE4</accession>
<dbReference type="EMBL" id="CP045860">
    <property type="protein sequence ID" value="QGH49216.1"/>
    <property type="molecule type" value="Genomic_DNA"/>
</dbReference>
<evidence type="ECO:0000313" key="1">
    <source>
        <dbReference type="EMBL" id="QGH49216.1"/>
    </source>
</evidence>
<evidence type="ECO:0000313" key="2">
    <source>
        <dbReference type="Proteomes" id="UP000390336"/>
    </source>
</evidence>
<protein>
    <submittedName>
        <fullName evidence="1">Uncharacterized protein</fullName>
    </submittedName>
</protein>